<name>A0A286RGF6_9BACT</name>
<dbReference type="AlphaFoldDB" id="A0A286RGF6"/>
<dbReference type="PANTHER" id="PTHR37311:SF1">
    <property type="entry name" value="2-PHOSPHOSULFOLACTATE PHOSPHATASE-RELATED"/>
    <property type="match status" value="1"/>
</dbReference>
<dbReference type="OrthoDB" id="4913at2"/>
<sequence length="261" mass="28366">MIPRINVYALPDLVEPEELASGTVVVIDILRATTTIVHAIAAGATAVVPCGTVEEAERLAEMLRQTDPDAHVLLAGERECLPIPGFDLGNSPTEFQPDRVFRSVVIMTTTNGTQAFRRCRKASKVIAGAFVNASRVLQELFEETSAIHLLCAGADGEVTRDDVLFAGYLVDRLERRSGLRYEMNAQALTARENWQASFVEPYVSGAEPLPPELLASQLRRSRAGEKLVAAGMEHDILEAARVDRFSCLPVFDPASGIIVGH</sequence>
<proteinExistence type="inferred from homology"/>
<dbReference type="EC" id="3.1.3.71" evidence="3"/>
<dbReference type="Pfam" id="PF04029">
    <property type="entry name" value="2-ph_phosp"/>
    <property type="match status" value="1"/>
</dbReference>
<protein>
    <recommendedName>
        <fullName evidence="4">Probable 2-phosphosulfolactate phosphatase</fullName>
        <ecNumber evidence="3">3.1.3.71</ecNumber>
    </recommendedName>
</protein>
<comment type="similarity">
    <text evidence="2">Belongs to the ComB family.</text>
</comment>
<comment type="catalytic activity">
    <reaction evidence="7">
        <text>(2R)-O-phospho-3-sulfolactate + H2O = (2R)-3-sulfolactate + phosphate</text>
        <dbReference type="Rhea" id="RHEA:23416"/>
        <dbReference type="ChEBI" id="CHEBI:15377"/>
        <dbReference type="ChEBI" id="CHEBI:15597"/>
        <dbReference type="ChEBI" id="CHEBI:43474"/>
        <dbReference type="ChEBI" id="CHEBI:58738"/>
        <dbReference type="EC" id="3.1.3.71"/>
    </reaction>
</comment>
<dbReference type="InterPro" id="IPR005238">
    <property type="entry name" value="ComB-like"/>
</dbReference>
<reference evidence="8 9" key="1">
    <citation type="journal article" name="Front. Microbiol.">
        <title>Sugar Metabolism of the First Thermophilic Planctomycete Thermogutta terrifontis: Comparative Genomic and Transcriptomic Approaches.</title>
        <authorList>
            <person name="Elcheninov A.G."/>
            <person name="Menzel P."/>
            <person name="Gudbergsdottir S.R."/>
            <person name="Slesarev A.I."/>
            <person name="Kadnikov V.V."/>
            <person name="Krogh A."/>
            <person name="Bonch-Osmolovskaya E.A."/>
            <person name="Peng X."/>
            <person name="Kublanov I.V."/>
        </authorList>
    </citation>
    <scope>NUCLEOTIDE SEQUENCE [LARGE SCALE GENOMIC DNA]</scope>
    <source>
        <strain evidence="8 9">R1</strain>
    </source>
</reference>
<dbReference type="GO" id="GO:0000287">
    <property type="term" value="F:magnesium ion binding"/>
    <property type="evidence" value="ECO:0007669"/>
    <property type="project" value="InterPro"/>
</dbReference>
<evidence type="ECO:0000313" key="8">
    <source>
        <dbReference type="EMBL" id="ASV75044.1"/>
    </source>
</evidence>
<dbReference type="EMBL" id="CP018477">
    <property type="protein sequence ID" value="ASV75044.1"/>
    <property type="molecule type" value="Genomic_DNA"/>
</dbReference>
<dbReference type="PANTHER" id="PTHR37311">
    <property type="entry name" value="2-PHOSPHOSULFOLACTATE PHOSPHATASE-RELATED"/>
    <property type="match status" value="1"/>
</dbReference>
<evidence type="ECO:0000256" key="7">
    <source>
        <dbReference type="ARBA" id="ARBA00033711"/>
    </source>
</evidence>
<evidence type="ECO:0000256" key="5">
    <source>
        <dbReference type="ARBA" id="ARBA00022801"/>
    </source>
</evidence>
<dbReference type="KEGG" id="ttf:THTE_2442"/>
<organism evidence="8 9">
    <name type="scientific">Thermogutta terrifontis</name>
    <dbReference type="NCBI Taxonomy" id="1331910"/>
    <lineage>
        <taxon>Bacteria</taxon>
        <taxon>Pseudomonadati</taxon>
        <taxon>Planctomycetota</taxon>
        <taxon>Planctomycetia</taxon>
        <taxon>Pirellulales</taxon>
        <taxon>Thermoguttaceae</taxon>
        <taxon>Thermogutta</taxon>
    </lineage>
</organism>
<gene>
    <name evidence="8" type="ORF">THTE_2442</name>
</gene>
<evidence type="ECO:0000313" key="9">
    <source>
        <dbReference type="Proteomes" id="UP000215086"/>
    </source>
</evidence>
<evidence type="ECO:0000256" key="4">
    <source>
        <dbReference type="ARBA" id="ARBA00021948"/>
    </source>
</evidence>
<evidence type="ECO:0000256" key="2">
    <source>
        <dbReference type="ARBA" id="ARBA00009997"/>
    </source>
</evidence>
<evidence type="ECO:0000256" key="6">
    <source>
        <dbReference type="ARBA" id="ARBA00022842"/>
    </source>
</evidence>
<evidence type="ECO:0000256" key="3">
    <source>
        <dbReference type="ARBA" id="ARBA00012953"/>
    </source>
</evidence>
<dbReference type="GO" id="GO:0050545">
    <property type="term" value="F:sulfopyruvate decarboxylase activity"/>
    <property type="evidence" value="ECO:0007669"/>
    <property type="project" value="TreeGrafter"/>
</dbReference>
<dbReference type="RefSeq" id="WP_095415217.1">
    <property type="nucleotide sequence ID" value="NZ_CP018477.1"/>
</dbReference>
<keyword evidence="9" id="KW-1185">Reference proteome</keyword>
<keyword evidence="6" id="KW-0460">Magnesium</keyword>
<evidence type="ECO:0000256" key="1">
    <source>
        <dbReference type="ARBA" id="ARBA00001946"/>
    </source>
</evidence>
<keyword evidence="5 8" id="KW-0378">Hydrolase</keyword>
<dbReference type="InterPro" id="IPR036702">
    <property type="entry name" value="ComB-like_sf"/>
</dbReference>
<comment type="cofactor">
    <cofactor evidence="1">
        <name>Mg(2+)</name>
        <dbReference type="ChEBI" id="CHEBI:18420"/>
    </cofactor>
</comment>
<dbReference type="SUPFAM" id="SSF142823">
    <property type="entry name" value="ComB-like"/>
    <property type="match status" value="1"/>
</dbReference>
<dbReference type="GO" id="GO:0050532">
    <property type="term" value="F:2-phosphosulfolactate phosphatase activity"/>
    <property type="evidence" value="ECO:0007669"/>
    <property type="project" value="UniProtKB-EC"/>
</dbReference>
<dbReference type="Proteomes" id="UP000215086">
    <property type="component" value="Chromosome"/>
</dbReference>
<accession>A0A286RGF6</accession>
<dbReference type="Gene3D" id="3.90.1560.10">
    <property type="entry name" value="ComB-like"/>
    <property type="match status" value="1"/>
</dbReference>